<sequence>MSHSLDDFCNSNLFVDSHPVISRVSRMYKSYLRSIKGYDMPHISLSTYARALSGNTLPHIAAGNYENKLSTKIMKGIAWVLTAGIAYGFTRLIEHYCNVTPKIAEFCANAGTLHDHLADAVRDGLYTIDIELTDGKILIFEQVSLTAGRKAVVRITEGEDTAEVEGNFEDICMRLEEGFFEAPAYYDYDIDEEHKTVRERIAEYNSLPQALGAIPGLDKYIIQATSMEDAKGRRAADTKARYHRYWGDSLSNVSSSTRIKWAGEPSEQPTERQ</sequence>
<dbReference type="EMBL" id="JWSP02000004">
    <property type="protein sequence ID" value="PNO35043.1"/>
    <property type="molecule type" value="Genomic_DNA"/>
</dbReference>
<protein>
    <submittedName>
        <fullName evidence="1">Effector protein steA</fullName>
    </submittedName>
</protein>
<name>A0A2K0JID9_SALHO</name>
<dbReference type="AlphaFoldDB" id="A0A2K0JID9"/>
<gene>
    <name evidence="1" type="ORF">RK55_018890</name>
</gene>
<proteinExistence type="predicted"/>
<accession>A0A2K0JID9</accession>
<dbReference type="Proteomes" id="UP000236163">
    <property type="component" value="Unassembled WGS sequence"/>
</dbReference>
<comment type="caution">
    <text evidence="1">The sequence shown here is derived from an EMBL/GenBank/DDBJ whole genome shotgun (WGS) entry which is preliminary data.</text>
</comment>
<evidence type="ECO:0000313" key="2">
    <source>
        <dbReference type="Proteomes" id="UP000236163"/>
    </source>
</evidence>
<reference evidence="2" key="1">
    <citation type="submission" date="2017-12" db="EMBL/GenBank/DDBJ databases">
        <title>FDA dAtabase for Regulatory Grade micrObial Sequences (FDA-ARGOS): Supporting development and validation of Infectious Disease Dx tests.</title>
        <authorList>
            <person name="Sichtig H."/>
            <person name="Tallon L."/>
            <person name="Sadzewicz L."/>
            <person name="Sengamalay N."/>
            <person name="Nagaraj S."/>
            <person name="Vavikolanu K."/>
            <person name="Aluvathingal J."/>
            <person name="Nadendla S."/>
            <person name="Pirone D.C."/>
            <person name="Hoffman M."/>
            <person name="Muruvanda T."/>
            <person name="Allard M."/>
            <person name="Evans P."/>
        </authorList>
    </citation>
    <scope>NUCLEOTIDE SEQUENCE [LARGE SCALE GENOMIC DNA]</scope>
    <source>
        <strain evidence="2">FDAARGOS_55</strain>
    </source>
</reference>
<evidence type="ECO:0000313" key="1">
    <source>
        <dbReference type="EMBL" id="PNO35043.1"/>
    </source>
</evidence>
<organism evidence="1 2">
    <name type="scientific">Salmonella enterica subsp. houtenae serovar 50:g,z51:-</name>
    <dbReference type="NCBI Taxonomy" id="1173947"/>
    <lineage>
        <taxon>Bacteria</taxon>
        <taxon>Pseudomonadati</taxon>
        <taxon>Pseudomonadota</taxon>
        <taxon>Gammaproteobacteria</taxon>
        <taxon>Enterobacterales</taxon>
        <taxon>Enterobacteriaceae</taxon>
        <taxon>Salmonella</taxon>
    </lineage>
</organism>